<evidence type="ECO:0000256" key="11">
    <source>
        <dbReference type="ARBA" id="ARBA00023200"/>
    </source>
</evidence>
<evidence type="ECO:0000256" key="6">
    <source>
        <dbReference type="ARBA" id="ARBA00019508"/>
    </source>
</evidence>
<feature type="compositionally biased region" description="Low complexity" evidence="13">
    <location>
        <begin position="285"/>
        <end position="300"/>
    </location>
</feature>
<evidence type="ECO:0000256" key="12">
    <source>
        <dbReference type="ARBA" id="ARBA00023288"/>
    </source>
</evidence>
<evidence type="ECO:0000256" key="7">
    <source>
        <dbReference type="ARBA" id="ARBA00022553"/>
    </source>
</evidence>
<dbReference type="InterPro" id="IPR007619">
    <property type="entry name" value="Herpes_U44"/>
</dbReference>
<dbReference type="EMBL" id="KJ426589">
    <property type="protein sequence ID" value="AHV84018.1"/>
    <property type="molecule type" value="Genomic_DNA"/>
</dbReference>
<evidence type="ECO:0000313" key="16">
    <source>
        <dbReference type="EMBL" id="AHV84018.1"/>
    </source>
</evidence>
<reference evidence="14" key="1">
    <citation type="submission" date="2003-11" db="EMBL/GenBank/DDBJ databases">
        <title>Differences in the Nucleotide Sequences between the AD169 and Toledo Strains of Human Cytomegalovirus.</title>
        <authorList>
            <person name="Brondke H."/>
            <person name="Schmitz B."/>
            <person name="Shenk T."/>
            <person name="Doerfler W."/>
        </authorList>
    </citation>
    <scope>NUCLEOTIDE SEQUENCE</scope>
    <source>
        <strain evidence="14">Toledo</strain>
    </source>
</reference>
<keyword evidence="11" id="KW-1035">Host cytoplasm</keyword>
<keyword evidence="7" id="KW-0597">Phosphoprotein</keyword>
<evidence type="ECO:0000313" key="18">
    <source>
        <dbReference type="Proteomes" id="UP000181190"/>
    </source>
</evidence>
<dbReference type="Proteomes" id="UP000128393">
    <property type="component" value="Segment"/>
</dbReference>
<dbReference type="Proteomes" id="UP000181190">
    <property type="component" value="Genome"/>
</dbReference>
<evidence type="ECO:0000256" key="9">
    <source>
        <dbReference type="ARBA" id="ARBA00022844"/>
    </source>
</evidence>
<protein>
    <recommendedName>
        <fullName evidence="6">Tegument protein UL51 homolog</fullName>
    </recommendedName>
</protein>
<dbReference type="GO" id="GO:0044177">
    <property type="term" value="C:host cell Golgi apparatus"/>
    <property type="evidence" value="ECO:0007669"/>
    <property type="project" value="UniProtKB-SubCell"/>
</dbReference>
<keyword evidence="8" id="KW-1040">Host Golgi apparatus</keyword>
<evidence type="ECO:0000256" key="5">
    <source>
        <dbReference type="ARBA" id="ARBA00006551"/>
    </source>
</evidence>
<dbReference type="Pfam" id="PF04533">
    <property type="entry name" value="Herpes_U44"/>
    <property type="match status" value="1"/>
</dbReference>
<accession>Q6RXG1</accession>
<comment type="similarity">
    <text evidence="5">Belongs to the herpesviridae UL51 family.</text>
</comment>
<evidence type="ECO:0000256" key="1">
    <source>
        <dbReference type="ARBA" id="ARBA00001991"/>
    </source>
</evidence>
<reference evidence="15 18" key="2">
    <citation type="journal article" date="2008" name="J. Gen. Virol.">
        <title>Cloning and sequencing of a highly productive, endotheliotropic virus strain derived from human cytomegalovirus TB40/E.</title>
        <authorList>
            <person name="Sinzger C."/>
            <person name="Hahn G."/>
            <person name="Digel M."/>
            <person name="Katona R."/>
            <person name="Sampaio K.L."/>
            <person name="Messerle M."/>
            <person name="Hengel H."/>
            <person name="Koszinowski U."/>
            <person name="Brune W."/>
            <person name="Adler B."/>
        </authorList>
    </citation>
    <scope>NUCLEOTIDE SEQUENCE [LARGE SCALE GENOMIC DNA]</scope>
    <source>
        <strain evidence="15">TB40/E</strain>
    </source>
</reference>
<sequence length="380" mass="42125">MSRIILCCEQNERHRRAGTMQLAQRLCELLMCRRKAAPVADYVLLQPSEDVELRELQAFLDENFKQLEITPADLRTFSRDTDVVNHLLKLLPLYRQCQSKCAFLKGYLSEGCLPHTRPAAEVECKKSQRILEALDILILKLVVGEFAMSEADSLEMLLDKFSTDQASLVEVQRVMGLVDMDCEKSAYMLEAGAAATVAPPTPPAVVQGESGVREDGETVAAVSAFACPSVSDSLIPEETGVTRPMMSLAHINTVSCPTVMRFDQRLLEEGDEEDEVTVMSPSPEPVQQQPPVEPVQQQPQGRGSHRRRYKESAPQETLPTNHEREILDLMRHSPDVPREAVMSPTMVTIPPPQIPFVGSARELRGVKKKKPTAAALLSSA</sequence>
<comment type="function">
    <text evidence="1">Plays several roles during the time course of infection, including egress of virus particles from the perinuclear space and secondary envelopment of cytoplasmic capsids that bud into specific trans-Golgi network (TGN)-derived membranes.</text>
</comment>
<evidence type="ECO:0000313" key="14">
    <source>
        <dbReference type="EMBL" id="AAS48962.1"/>
    </source>
</evidence>
<evidence type="ECO:0000256" key="3">
    <source>
        <dbReference type="ARBA" id="ARBA00004192"/>
    </source>
</evidence>
<proteinExistence type="inferred from homology"/>
<feature type="region of interest" description="Disordered" evidence="13">
    <location>
        <begin position="270"/>
        <end position="319"/>
    </location>
</feature>
<organismHost>
    <name type="scientific">Homo sapiens</name>
    <name type="common">Human</name>
    <dbReference type="NCBI Taxonomy" id="9606"/>
</organismHost>
<evidence type="ECO:0000256" key="2">
    <source>
        <dbReference type="ARBA" id="ARBA00004136"/>
    </source>
</evidence>
<evidence type="ECO:0000313" key="17">
    <source>
        <dbReference type="Proteomes" id="UP000128393"/>
    </source>
</evidence>
<keyword evidence="10" id="KW-0564">Palmitate</keyword>
<evidence type="ECO:0000256" key="8">
    <source>
        <dbReference type="ARBA" id="ARBA00022812"/>
    </source>
</evidence>
<dbReference type="EMBL" id="EF999921">
    <property type="protein sequence ID" value="ABV71593.1"/>
    <property type="molecule type" value="Genomic_DNA"/>
</dbReference>
<dbReference type="EMBL" id="AH013698">
    <property type="protein sequence ID" value="AAS48962.1"/>
    <property type="molecule type" value="Genomic_DNA"/>
</dbReference>
<comment type="subcellular location">
    <subcellularLocation>
        <location evidence="2">Host Golgi apparatus</location>
    </subcellularLocation>
    <subcellularLocation>
        <location evidence="3">Host cytoplasm</location>
    </subcellularLocation>
    <subcellularLocation>
        <location evidence="4">Virion</location>
    </subcellularLocation>
</comment>
<evidence type="ECO:0000313" key="15">
    <source>
        <dbReference type="EMBL" id="ABV71593.1"/>
    </source>
</evidence>
<keyword evidence="9" id="KW-0946">Virion</keyword>
<gene>
    <name evidence="14" type="primary">UL71</name>
    <name evidence="14" type="ORF">HHV5gp066</name>
</gene>
<dbReference type="GO" id="GO:0044423">
    <property type="term" value="C:virion component"/>
    <property type="evidence" value="ECO:0007669"/>
    <property type="project" value="UniProtKB-KW"/>
</dbReference>
<reference evidence="16 17" key="3">
    <citation type="submission" date="2014-02" db="EMBL/GenBank/DDBJ databases">
        <title>A human cytomegalovirus isolate from China.</title>
        <authorList>
            <person name="Ma Y."/>
            <person name="Ruan Q."/>
            <person name="Gao S."/>
            <person name="Li M."/>
            <person name="Wang N."/>
            <person name="Ji Y."/>
            <person name="Liu Z."/>
            <person name="Wang L."/>
            <person name="Zheng B."/>
            <person name="Qi Y."/>
            <person name="Sun Z."/>
            <person name="Huang Y."/>
        </authorList>
    </citation>
    <scope>NUCLEOTIDE SEQUENCE [LARGE SCALE GENOMIC DNA]</scope>
    <source>
        <strain evidence="16">HAN</strain>
    </source>
</reference>
<keyword evidence="12" id="KW-0449">Lipoprotein</keyword>
<name>Q6RXG1_HCMV</name>
<evidence type="ECO:0000256" key="13">
    <source>
        <dbReference type="SAM" id="MobiDB-lite"/>
    </source>
</evidence>
<organism evidence="14">
    <name type="scientific">Human cytomegalovirus</name>
    <name type="common">HHV-5</name>
    <name type="synonym">Human herpesvirus 5</name>
    <dbReference type="NCBI Taxonomy" id="10359"/>
    <lineage>
        <taxon>Viruses</taxon>
        <taxon>Duplodnaviria</taxon>
        <taxon>Heunggongvirae</taxon>
        <taxon>Peploviricota</taxon>
        <taxon>Herviviricetes</taxon>
        <taxon>Herpesvirales</taxon>
        <taxon>Orthoherpesviridae</taxon>
        <taxon>Betaherpesvirinae</taxon>
        <taxon>Cytomegalovirus</taxon>
        <taxon>Cytomegalovirus humanbeta5</taxon>
    </lineage>
</organism>
<evidence type="ECO:0000256" key="4">
    <source>
        <dbReference type="ARBA" id="ARBA00004328"/>
    </source>
</evidence>
<evidence type="ECO:0000256" key="10">
    <source>
        <dbReference type="ARBA" id="ARBA00023139"/>
    </source>
</evidence>